<proteinExistence type="predicted"/>
<dbReference type="Gene3D" id="3.90.1200.10">
    <property type="match status" value="1"/>
</dbReference>
<gene>
    <name evidence="2" type="ORF">GCM10022202_11840</name>
</gene>
<dbReference type="SUPFAM" id="SSF56112">
    <property type="entry name" value="Protein kinase-like (PK-like)"/>
    <property type="match status" value="1"/>
</dbReference>
<protein>
    <recommendedName>
        <fullName evidence="1">Aminoglycoside phosphotransferase domain-containing protein</fullName>
    </recommendedName>
</protein>
<dbReference type="EMBL" id="BAAAYV010000005">
    <property type="protein sequence ID" value="GAA3653592.1"/>
    <property type="molecule type" value="Genomic_DNA"/>
</dbReference>
<feature type="domain" description="Aminoglycoside phosphotransferase" evidence="1">
    <location>
        <begin position="165"/>
        <end position="335"/>
    </location>
</feature>
<dbReference type="InterPro" id="IPR011009">
    <property type="entry name" value="Kinase-like_dom_sf"/>
</dbReference>
<reference evidence="3" key="1">
    <citation type="journal article" date="2019" name="Int. J. Syst. Evol. Microbiol.">
        <title>The Global Catalogue of Microorganisms (GCM) 10K type strain sequencing project: providing services to taxonomists for standard genome sequencing and annotation.</title>
        <authorList>
            <consortium name="The Broad Institute Genomics Platform"/>
            <consortium name="The Broad Institute Genome Sequencing Center for Infectious Disease"/>
            <person name="Wu L."/>
            <person name="Ma J."/>
        </authorList>
    </citation>
    <scope>NUCLEOTIDE SEQUENCE [LARGE SCALE GENOMIC DNA]</scope>
    <source>
        <strain evidence="3">JCM 16546</strain>
    </source>
</reference>
<dbReference type="RefSeq" id="WP_221855229.1">
    <property type="nucleotide sequence ID" value="NZ_BAAAYV010000005.1"/>
</dbReference>
<evidence type="ECO:0000259" key="1">
    <source>
        <dbReference type="Pfam" id="PF01636"/>
    </source>
</evidence>
<evidence type="ECO:0000313" key="3">
    <source>
        <dbReference type="Proteomes" id="UP001410795"/>
    </source>
</evidence>
<comment type="caution">
    <text evidence="2">The sequence shown here is derived from an EMBL/GenBank/DDBJ whole genome shotgun (WGS) entry which is preliminary data.</text>
</comment>
<keyword evidence="3" id="KW-1185">Reference proteome</keyword>
<organism evidence="2 3">
    <name type="scientific">Microbacterium marinilacus</name>
    <dbReference type="NCBI Taxonomy" id="415209"/>
    <lineage>
        <taxon>Bacteria</taxon>
        <taxon>Bacillati</taxon>
        <taxon>Actinomycetota</taxon>
        <taxon>Actinomycetes</taxon>
        <taxon>Micrococcales</taxon>
        <taxon>Microbacteriaceae</taxon>
        <taxon>Microbacterium</taxon>
    </lineage>
</organism>
<dbReference type="Pfam" id="PF01636">
    <property type="entry name" value="APH"/>
    <property type="match status" value="1"/>
</dbReference>
<dbReference type="Proteomes" id="UP001410795">
    <property type="component" value="Unassembled WGS sequence"/>
</dbReference>
<sequence length="371" mass="38530">MTAAVPSALAALTAPHDPALPELGALLDPVRRADLMGAPTEVVRVRWKPGSSVVIALRDSSGGFAGWPHGLGWVVSYADAVKLPKTRRRAAAVGAPTIRLGETTVAGPAHGDRLLAPRVRTLLDERPDLMGGSTALRYNPHRRLLLRAGGDVVRLSAHGSRGDEVAARLAELDLPVLAPRALAPSVSSTPWWGDGDLAVCPDPVAARHAGAALALLHSSDPAVAPGRRIDAGEIARAAAAAVSRLLPPLAARARRAAERLATAPATPAVLVHGDFSPDQVLTDGRRVRLIDFDRAAAGPAEADLGSFLATGGSPALVDGYRDGGGRVDEAALRAWRALAELQRAVEPFRAGASDWPDRVASALARCEEGIA</sequence>
<accession>A0ABP7BB34</accession>
<dbReference type="InterPro" id="IPR002575">
    <property type="entry name" value="Aminoglycoside_PTrfase"/>
</dbReference>
<name>A0ABP7BB34_9MICO</name>
<evidence type="ECO:0000313" key="2">
    <source>
        <dbReference type="EMBL" id="GAA3653592.1"/>
    </source>
</evidence>